<dbReference type="SUPFAM" id="SSF56112">
    <property type="entry name" value="Protein kinase-like (PK-like)"/>
    <property type="match status" value="1"/>
</dbReference>
<accession>A0ABT8GGQ4</accession>
<evidence type="ECO:0000313" key="2">
    <source>
        <dbReference type="EMBL" id="MDN4480608.1"/>
    </source>
</evidence>
<dbReference type="Proteomes" id="UP001172708">
    <property type="component" value="Unassembled WGS sequence"/>
</dbReference>
<feature type="domain" description="Aminoglycoside phosphotransferase" evidence="1">
    <location>
        <begin position="34"/>
        <end position="254"/>
    </location>
</feature>
<dbReference type="Pfam" id="PF01636">
    <property type="entry name" value="APH"/>
    <property type="match status" value="1"/>
</dbReference>
<name>A0ABT8GGQ4_9MICO</name>
<evidence type="ECO:0000313" key="3">
    <source>
        <dbReference type="Proteomes" id="UP001172708"/>
    </source>
</evidence>
<proteinExistence type="predicted"/>
<comment type="caution">
    <text evidence="2">The sequence shown here is derived from an EMBL/GenBank/DDBJ whole genome shotgun (WGS) entry which is preliminary data.</text>
</comment>
<dbReference type="InterPro" id="IPR002575">
    <property type="entry name" value="Aminoglycoside_PTrfase"/>
</dbReference>
<sequence>MRMPVAEVVIDEDLVTALLAEQHPDLTDLTVGARSEGWDNVTYRLGPQLAVRLPRRAVAAEITATELDWLPRIGHHWAFPAPVPVRVGEPGSDYPWRWSVVPWLSGRRAFDAPLSDAGARDLGTALAQVHRPVPDDAPLNPYRSGTLEDVAEVFDARLRGLEESGELVLEHADVLRAIFEAAADTAEPARTWSHLDIHGANVLTRDGRLAGLLDWGDAGAADPATDLGQACTLVGSVHVEALLQAYGTADGPMRVGAGSPGRLRVAARAVAYAVTLASIADDPYHSAGLRSLRDWVESASVRAA</sequence>
<keyword evidence="3" id="KW-1185">Reference proteome</keyword>
<dbReference type="RefSeq" id="WP_301143676.1">
    <property type="nucleotide sequence ID" value="NZ_JAUHQA010000001.1"/>
</dbReference>
<dbReference type="InterPro" id="IPR051678">
    <property type="entry name" value="AGP_Transferase"/>
</dbReference>
<dbReference type="Gene3D" id="3.90.1200.10">
    <property type="match status" value="1"/>
</dbReference>
<dbReference type="InterPro" id="IPR011009">
    <property type="entry name" value="Kinase-like_dom_sf"/>
</dbReference>
<evidence type="ECO:0000259" key="1">
    <source>
        <dbReference type="Pfam" id="PF01636"/>
    </source>
</evidence>
<dbReference type="PANTHER" id="PTHR21310">
    <property type="entry name" value="AMINOGLYCOSIDE PHOSPHOTRANSFERASE-RELATED-RELATED"/>
    <property type="match status" value="1"/>
</dbReference>
<gene>
    <name evidence="2" type="ORF">QQX02_06695</name>
</gene>
<dbReference type="Gene3D" id="3.30.200.20">
    <property type="entry name" value="Phosphorylase Kinase, domain 1"/>
    <property type="match status" value="1"/>
</dbReference>
<dbReference type="PANTHER" id="PTHR21310:SF42">
    <property type="entry name" value="BIFUNCTIONAL AAC_APH"/>
    <property type="match status" value="1"/>
</dbReference>
<organism evidence="2 3">
    <name type="scientific">Demequina muriae</name>
    <dbReference type="NCBI Taxonomy" id="3051664"/>
    <lineage>
        <taxon>Bacteria</taxon>
        <taxon>Bacillati</taxon>
        <taxon>Actinomycetota</taxon>
        <taxon>Actinomycetes</taxon>
        <taxon>Micrococcales</taxon>
        <taxon>Demequinaceae</taxon>
        <taxon>Demequina</taxon>
    </lineage>
</organism>
<reference evidence="2" key="1">
    <citation type="submission" date="2023-06" db="EMBL/GenBank/DDBJ databases">
        <title>Egi l300058.</title>
        <authorList>
            <person name="Gao L."/>
            <person name="Fang B.-Z."/>
            <person name="Li W.-J."/>
        </authorList>
    </citation>
    <scope>NUCLEOTIDE SEQUENCE</scope>
    <source>
        <strain evidence="2">EGI L300058</strain>
    </source>
</reference>
<dbReference type="EMBL" id="JAUHQA010000001">
    <property type="protein sequence ID" value="MDN4480608.1"/>
    <property type="molecule type" value="Genomic_DNA"/>
</dbReference>
<protein>
    <submittedName>
        <fullName evidence="2">Phosphotransferase</fullName>
    </submittedName>
</protein>